<evidence type="ECO:0000256" key="1">
    <source>
        <dbReference type="ARBA" id="ARBA00003989"/>
    </source>
</evidence>
<proteinExistence type="predicted"/>
<evidence type="ECO:0000313" key="5">
    <source>
        <dbReference type="EMBL" id="MFD0993195.1"/>
    </source>
</evidence>
<feature type="chain" id="PRO_5045261066" description="Curli production assembly/transport component CsgE" evidence="4">
    <location>
        <begin position="20"/>
        <end position="248"/>
    </location>
</feature>
<reference evidence="6" key="1">
    <citation type="journal article" date="2019" name="Int. J. Syst. Evol. Microbiol.">
        <title>The Global Catalogue of Microorganisms (GCM) 10K type strain sequencing project: providing services to taxonomists for standard genome sequencing and annotation.</title>
        <authorList>
            <consortium name="The Broad Institute Genomics Platform"/>
            <consortium name="The Broad Institute Genome Sequencing Center for Infectious Disease"/>
            <person name="Wu L."/>
            <person name="Ma J."/>
        </authorList>
    </citation>
    <scope>NUCLEOTIDE SEQUENCE [LARGE SCALE GENOMIC DNA]</scope>
    <source>
        <strain evidence="6">CCUG 60527</strain>
    </source>
</reference>
<dbReference type="RefSeq" id="WP_386107203.1">
    <property type="nucleotide sequence ID" value="NZ_JBHTJR010000045.1"/>
</dbReference>
<feature type="signal peptide" evidence="4">
    <location>
        <begin position="1"/>
        <end position="19"/>
    </location>
</feature>
<evidence type="ECO:0000256" key="4">
    <source>
        <dbReference type="SAM" id="SignalP"/>
    </source>
</evidence>
<dbReference type="Pfam" id="PF10627">
    <property type="entry name" value="CsgE"/>
    <property type="match status" value="1"/>
</dbReference>
<protein>
    <recommendedName>
        <fullName evidence="2">Curli production assembly/transport component CsgE</fullName>
    </recommendedName>
</protein>
<sequence>MKKKISILLFILGFLCSEAQEQAVSVDGAIKLIKKDNFLNLRAQIINKKDVYVDELTYNFLTIKKNEKGNYFKNNQSGDFSLSPKEEKYLSTVRISLTDKEQLRVFLFIKHKDKLLRRDTLFINVPEKPKVAAKRKTNQQPKQIDESQFFIKGVVIDEAITRIGKDFHDFFYQEYLVSGRKYPFIIKISEKPAMGRSSIIAVEAHGTKIHEFFAKPEEEYLKQNVALTMRRLTSFVRSKGNNLFNRRI</sequence>
<evidence type="ECO:0000256" key="3">
    <source>
        <dbReference type="ARBA" id="ARBA00022729"/>
    </source>
</evidence>
<dbReference type="InterPro" id="IPR018900">
    <property type="entry name" value="Curli_CsgE"/>
</dbReference>
<dbReference type="Gene3D" id="2.60.40.2420">
    <property type="match status" value="1"/>
</dbReference>
<dbReference type="EMBL" id="JBHTJR010000045">
    <property type="protein sequence ID" value="MFD0993195.1"/>
    <property type="molecule type" value="Genomic_DNA"/>
</dbReference>
<gene>
    <name evidence="5" type="ORF">ACFQ1U_08260</name>
</gene>
<comment type="function">
    <text evidence="1">May be involved in the biogenesis of curli organelles.</text>
</comment>
<dbReference type="InterPro" id="IPR053722">
    <property type="entry name" value="Curli_assembly_CsgC/AgfC"/>
</dbReference>
<keyword evidence="3 4" id="KW-0732">Signal</keyword>
<organism evidence="5 6">
    <name type="scientific">Tenacibaculum geojense</name>
    <dbReference type="NCBI Taxonomy" id="915352"/>
    <lineage>
        <taxon>Bacteria</taxon>
        <taxon>Pseudomonadati</taxon>
        <taxon>Bacteroidota</taxon>
        <taxon>Flavobacteriia</taxon>
        <taxon>Flavobacteriales</taxon>
        <taxon>Flavobacteriaceae</taxon>
        <taxon>Tenacibaculum</taxon>
    </lineage>
</organism>
<name>A0ABW3JRY2_9FLAO</name>
<dbReference type="Proteomes" id="UP001597062">
    <property type="component" value="Unassembled WGS sequence"/>
</dbReference>
<evidence type="ECO:0000313" key="6">
    <source>
        <dbReference type="Proteomes" id="UP001597062"/>
    </source>
</evidence>
<keyword evidence="6" id="KW-1185">Reference proteome</keyword>
<comment type="caution">
    <text evidence="5">The sequence shown here is derived from an EMBL/GenBank/DDBJ whole genome shotgun (WGS) entry which is preliminary data.</text>
</comment>
<evidence type="ECO:0000256" key="2">
    <source>
        <dbReference type="ARBA" id="ARBA00014024"/>
    </source>
</evidence>
<accession>A0ABW3JRY2</accession>